<sequence length="122" mass="14312">MGAELAFSWLQFIGVVLAGAIFYYSKMLYKKGNFKRKDFWIWGGFSILLIVASIIPTFFNFIFALFTRRTLDTLLIFGLLVSFGLIFQVYVRLQQTNKDVTELVRKVALKFEEYKKSSRKRK</sequence>
<dbReference type="Proteomes" id="UP000646946">
    <property type="component" value="Unassembled WGS sequence"/>
</dbReference>
<accession>A0A832V4J5</accession>
<keyword evidence="1" id="KW-1133">Transmembrane helix</keyword>
<keyword evidence="3" id="KW-1185">Reference proteome</keyword>
<dbReference type="Pfam" id="PF10066">
    <property type="entry name" value="DUF2304"/>
    <property type="match status" value="1"/>
</dbReference>
<feature type="transmembrane region" description="Helical" evidence="1">
    <location>
        <begin position="45"/>
        <end position="67"/>
    </location>
</feature>
<organism evidence="2 3">
    <name type="scientific">Candidatus Naiadarchaeum limnaeum</name>
    <dbReference type="NCBI Taxonomy" id="2756139"/>
    <lineage>
        <taxon>Archaea</taxon>
        <taxon>Candidatus Undinarchaeota</taxon>
        <taxon>Candidatus Undinarchaeia</taxon>
        <taxon>Candidatus Naiadarchaeales</taxon>
        <taxon>Candidatus Naiadarchaeaceae</taxon>
        <taxon>Candidatus Naiadarchaeum</taxon>
    </lineage>
</organism>
<feature type="transmembrane region" description="Helical" evidence="1">
    <location>
        <begin position="6"/>
        <end position="24"/>
    </location>
</feature>
<name>A0A832V4J5_9ARCH</name>
<reference evidence="2 3" key="1">
    <citation type="journal article" name="Nat. Commun.">
        <title>Undinarchaeota illuminate DPANN phylogeny and the impact of gene transfer on archaeal evolution.</title>
        <authorList>
            <person name="Dombrowski N."/>
            <person name="Williams T.A."/>
            <person name="Sun J."/>
            <person name="Woodcroft B.J."/>
            <person name="Lee J.H."/>
            <person name="Minh B.Q."/>
            <person name="Rinke C."/>
            <person name="Spang A."/>
        </authorList>
    </citation>
    <scope>NUCLEOTIDE SEQUENCE [LARGE SCALE GENOMIC DNA]</scope>
    <source>
        <strain evidence="2">MAG_bin1129</strain>
    </source>
</reference>
<keyword evidence="1" id="KW-0472">Membrane</keyword>
<dbReference type="InterPro" id="IPR019277">
    <property type="entry name" value="DUF2304"/>
</dbReference>
<dbReference type="EMBL" id="DVAB01000038">
    <property type="protein sequence ID" value="HIK00792.1"/>
    <property type="molecule type" value="Genomic_DNA"/>
</dbReference>
<feature type="transmembrane region" description="Helical" evidence="1">
    <location>
        <begin position="73"/>
        <end position="91"/>
    </location>
</feature>
<keyword evidence="1" id="KW-0812">Transmembrane</keyword>
<evidence type="ECO:0000256" key="1">
    <source>
        <dbReference type="SAM" id="Phobius"/>
    </source>
</evidence>
<evidence type="ECO:0000313" key="2">
    <source>
        <dbReference type="EMBL" id="HIK00792.1"/>
    </source>
</evidence>
<gene>
    <name evidence="2" type="ORF">H1016_04615</name>
</gene>
<evidence type="ECO:0000313" key="3">
    <source>
        <dbReference type="Proteomes" id="UP000646946"/>
    </source>
</evidence>
<comment type="caution">
    <text evidence="2">The sequence shown here is derived from an EMBL/GenBank/DDBJ whole genome shotgun (WGS) entry which is preliminary data.</text>
</comment>
<protein>
    <submittedName>
        <fullName evidence="2">DUF2304 domain-containing protein</fullName>
    </submittedName>
</protein>
<proteinExistence type="predicted"/>
<dbReference type="AlphaFoldDB" id="A0A832V4J5"/>